<evidence type="ECO:0000256" key="2">
    <source>
        <dbReference type="SAM" id="Phobius"/>
    </source>
</evidence>
<proteinExistence type="predicted"/>
<keyword evidence="2" id="KW-0472">Membrane</keyword>
<organism evidence="3 4">
    <name type="scientific">Ornithinimicrobium kibberense</name>
    <dbReference type="NCBI Taxonomy" id="282060"/>
    <lineage>
        <taxon>Bacteria</taxon>
        <taxon>Bacillati</taxon>
        <taxon>Actinomycetota</taxon>
        <taxon>Actinomycetes</taxon>
        <taxon>Micrococcales</taxon>
        <taxon>Ornithinimicrobiaceae</taxon>
        <taxon>Ornithinimicrobium</taxon>
    </lineage>
</organism>
<dbReference type="RefSeq" id="WP_141336958.1">
    <property type="nucleotide sequence ID" value="NZ_JBHMAX010000012.1"/>
</dbReference>
<accession>A0ABV5V0Z4</accession>
<dbReference type="Proteomes" id="UP001589613">
    <property type="component" value="Unassembled WGS sequence"/>
</dbReference>
<feature type="region of interest" description="Disordered" evidence="1">
    <location>
        <begin position="62"/>
        <end position="96"/>
    </location>
</feature>
<keyword evidence="2" id="KW-1133">Transmembrane helix</keyword>
<reference evidence="3 4" key="1">
    <citation type="submission" date="2024-09" db="EMBL/GenBank/DDBJ databases">
        <authorList>
            <person name="Sun Q."/>
            <person name="Mori K."/>
        </authorList>
    </citation>
    <scope>NUCLEOTIDE SEQUENCE [LARGE SCALE GENOMIC DNA]</scope>
    <source>
        <strain evidence="3 4">JCM 12763</strain>
    </source>
</reference>
<name>A0ABV5V0Z4_9MICO</name>
<evidence type="ECO:0000313" key="4">
    <source>
        <dbReference type="Proteomes" id="UP001589613"/>
    </source>
</evidence>
<dbReference type="Pfam" id="PF14012">
    <property type="entry name" value="DUF4229"/>
    <property type="match status" value="1"/>
</dbReference>
<evidence type="ECO:0000313" key="3">
    <source>
        <dbReference type="EMBL" id="MFB9731479.1"/>
    </source>
</evidence>
<dbReference type="InterPro" id="IPR025323">
    <property type="entry name" value="DUF4229"/>
</dbReference>
<sequence length="96" mass="11187">MIAFRYTVMRLMIFVGFLALFVLVGLDQIWALVFAALFSMVTSYFLLAPDRERLARGVERKVEERMARREQKVDEGRTLEDEEDAEVEQPRRSGEA</sequence>
<keyword evidence="2" id="KW-0812">Transmembrane</keyword>
<keyword evidence="4" id="KW-1185">Reference proteome</keyword>
<gene>
    <name evidence="3" type="ORF">ACFFN0_05440</name>
</gene>
<feature type="transmembrane region" description="Helical" evidence="2">
    <location>
        <begin position="7"/>
        <end position="23"/>
    </location>
</feature>
<feature type="transmembrane region" description="Helical" evidence="2">
    <location>
        <begin position="29"/>
        <end position="47"/>
    </location>
</feature>
<comment type="caution">
    <text evidence="3">The sequence shown here is derived from an EMBL/GenBank/DDBJ whole genome shotgun (WGS) entry which is preliminary data.</text>
</comment>
<dbReference type="EMBL" id="JBHMAX010000012">
    <property type="protein sequence ID" value="MFB9731479.1"/>
    <property type="molecule type" value="Genomic_DNA"/>
</dbReference>
<protein>
    <submittedName>
        <fullName evidence="3">DUF4229 domain-containing protein</fullName>
    </submittedName>
</protein>
<feature type="compositionally biased region" description="Basic and acidic residues" evidence="1">
    <location>
        <begin position="62"/>
        <end position="79"/>
    </location>
</feature>
<evidence type="ECO:0000256" key="1">
    <source>
        <dbReference type="SAM" id="MobiDB-lite"/>
    </source>
</evidence>